<dbReference type="InterPro" id="IPR011010">
    <property type="entry name" value="DNA_brk_join_enz"/>
</dbReference>
<feature type="compositionally biased region" description="Basic and acidic residues" evidence="3">
    <location>
        <begin position="654"/>
        <end position="681"/>
    </location>
</feature>
<evidence type="ECO:0000256" key="2">
    <source>
        <dbReference type="ARBA" id="ARBA00023172"/>
    </source>
</evidence>
<dbReference type="InterPro" id="IPR013762">
    <property type="entry name" value="Integrase-like_cat_sf"/>
</dbReference>
<dbReference type="Gene3D" id="1.10.443.10">
    <property type="entry name" value="Intergrase catalytic core"/>
    <property type="match status" value="1"/>
</dbReference>
<keyword evidence="2" id="KW-0233">DNA recombination</keyword>
<feature type="region of interest" description="Disordered" evidence="3">
    <location>
        <begin position="638"/>
        <end position="681"/>
    </location>
</feature>
<name>A0ABW0VMF0_9ACTN</name>
<dbReference type="InterPro" id="IPR010998">
    <property type="entry name" value="Integrase_recombinase_N"/>
</dbReference>
<gene>
    <name evidence="4" type="ORF">ACFPZF_37715</name>
</gene>
<evidence type="ECO:0000256" key="3">
    <source>
        <dbReference type="SAM" id="MobiDB-lite"/>
    </source>
</evidence>
<organism evidence="4 5">
    <name type="scientific">Kitasatospora cinereorecta</name>
    <dbReference type="NCBI Taxonomy" id="285560"/>
    <lineage>
        <taxon>Bacteria</taxon>
        <taxon>Bacillati</taxon>
        <taxon>Actinomycetota</taxon>
        <taxon>Actinomycetes</taxon>
        <taxon>Kitasatosporales</taxon>
        <taxon>Streptomycetaceae</taxon>
        <taxon>Kitasatospora</taxon>
    </lineage>
</organism>
<dbReference type="SUPFAM" id="SSF56349">
    <property type="entry name" value="DNA breaking-rejoining enzymes"/>
    <property type="match status" value="1"/>
</dbReference>
<accession>A0ABW0VMF0</accession>
<reference evidence="5" key="1">
    <citation type="journal article" date="2019" name="Int. J. Syst. Evol. Microbiol.">
        <title>The Global Catalogue of Microorganisms (GCM) 10K type strain sequencing project: providing services to taxonomists for standard genome sequencing and annotation.</title>
        <authorList>
            <consortium name="The Broad Institute Genomics Platform"/>
            <consortium name="The Broad Institute Genome Sequencing Center for Infectious Disease"/>
            <person name="Wu L."/>
            <person name="Ma J."/>
        </authorList>
    </citation>
    <scope>NUCLEOTIDE SEQUENCE [LARGE SCALE GENOMIC DNA]</scope>
    <source>
        <strain evidence="5">CGMCC 4.1622</strain>
    </source>
</reference>
<dbReference type="Gene3D" id="1.10.150.130">
    <property type="match status" value="1"/>
</dbReference>
<dbReference type="EMBL" id="JBHSOC010000129">
    <property type="protein sequence ID" value="MFC5647067.1"/>
    <property type="molecule type" value="Genomic_DNA"/>
</dbReference>
<keyword evidence="1" id="KW-0238">DNA-binding</keyword>
<proteinExistence type="predicted"/>
<comment type="caution">
    <text evidence="4">The sequence shown here is derived from an EMBL/GenBank/DDBJ whole genome shotgun (WGS) entry which is preliminary data.</text>
</comment>
<protein>
    <submittedName>
        <fullName evidence="4">Integrase</fullName>
    </submittedName>
</protein>
<evidence type="ECO:0000256" key="1">
    <source>
        <dbReference type="ARBA" id="ARBA00023125"/>
    </source>
</evidence>
<dbReference type="Proteomes" id="UP001596066">
    <property type="component" value="Unassembled WGS sequence"/>
</dbReference>
<evidence type="ECO:0000313" key="5">
    <source>
        <dbReference type="Proteomes" id="UP001596066"/>
    </source>
</evidence>
<dbReference type="RefSeq" id="WP_346148909.1">
    <property type="nucleotide sequence ID" value="NZ_BAAAUA010000059.1"/>
</dbReference>
<sequence>MSVAVEEVPAYPSGHTQAILPGLVAEGFTGQVPRFEDPAWSLSPLPHGPGASRPAIRWDSFPPAFREEMRYLTWLLINTSLPAGFLIGKHSRWRTTVSPGHIYPTVTKWRAFCRWLDEQGRTSLGDCDPADLRAYALHLTADRGTPRTTTQKVLAALTRLWALDSSNPFPAGLCEPPWLSEGADDFLPAGSSTGENATEPITPATMGPLLMWALRVVDDFSHDILAAIKRKDEILTTSANTPPTEEGGAALEKYLGDLITAGISPPTMAAGNRRGLAAKYISSITGASVRQVHHQVIKGPWRTQLMSAAGPAPLITDITGTIDGLPWTESIDYAEVDTLKSHLTTACYIVISYLTGMRPREIQGLEKGCCPDPQAGRHLIRSAVFKTALDDNGNHIPQGVTRDVPWVAIDPVVRAIRTAEEMKPEGYLFGGVSADTMNSRIEKFIHWASALAKKFGRPEEVIPDDKYGSVGVSRFRRTLAWHIARRPGGLVALAIQYGHLRTAMSAGYASRSRDGIHDLLDVETALAVADTLAAVNEEITNGSGISGPAARRAISAATHAAEFAGTIVNARQARALLQNPSLAIYDNPSAMLMCVYKPDRALCNRVTSRTSPRLDRCVSTCSNIARADSHAQLMREEAESLEQQASQAPGPLGDRMRTRAQRLRDEAEQHDLTRVSPREAQ</sequence>
<keyword evidence="5" id="KW-1185">Reference proteome</keyword>
<evidence type="ECO:0000313" key="4">
    <source>
        <dbReference type="EMBL" id="MFC5647067.1"/>
    </source>
</evidence>